<name>A0A1V9E4M4_9BACT</name>
<evidence type="ECO:0000313" key="2">
    <source>
        <dbReference type="Proteomes" id="UP000192610"/>
    </source>
</evidence>
<dbReference type="OrthoDB" id="9807854at2"/>
<sequence>MSINMGSATGRVLISLLIGILPLFTWSQDTTKLLPNGTDGLTFNPADTGKNMKDNEFDGPKATFKIGLGYIHDFVAYSESDKFKQQMDSLHYDLKPEFKLRDFRVMGSGVFKTKRYLAFKFAYMWDGDNQKWLVRESGLTIGVPELSGHIFIGRTKEGYSMVKVMNGHSPWTAERQMSIDVIPILADGIKYFGYLPKPRVFWNLGAYNDVISNGQGFSTYAWQYDARIGWLPIYNKKTNEVLHVGVNLRYGKPVDGKITLKSRPESNPTPQIINTGSFAADHSSHIGGEIYYSNKGFLIGSEWNLHSFYADNGENHRFYGGNFVFTWLFTGAVRPYTTNSNVFGFVPVKRSIFKGGWGEWEAVLHFSMLDLDDRSIAGGKFWRITPMINWYATKVIRMEFVYGYGVLDRYQIKGPVQFFQTRLQFTML</sequence>
<protein>
    <submittedName>
        <fullName evidence="1">Porin</fullName>
    </submittedName>
</protein>
<dbReference type="InterPro" id="IPR010870">
    <property type="entry name" value="Porin_O/P"/>
</dbReference>
<comment type="caution">
    <text evidence="1">The sequence shown here is derived from an EMBL/GenBank/DDBJ whole genome shotgun (WGS) entry which is preliminary data.</text>
</comment>
<dbReference type="InterPro" id="IPR023614">
    <property type="entry name" value="Porin_dom_sf"/>
</dbReference>
<gene>
    <name evidence="1" type="ORF">A4H97_15330</name>
</gene>
<dbReference type="Proteomes" id="UP000192610">
    <property type="component" value="Unassembled WGS sequence"/>
</dbReference>
<dbReference type="Gene3D" id="2.40.160.10">
    <property type="entry name" value="Porin"/>
    <property type="match status" value="1"/>
</dbReference>
<dbReference type="Pfam" id="PF07396">
    <property type="entry name" value="Porin_O_P"/>
    <property type="match status" value="1"/>
</dbReference>
<evidence type="ECO:0000313" key="1">
    <source>
        <dbReference type="EMBL" id="OQP40974.1"/>
    </source>
</evidence>
<organism evidence="1 2">
    <name type="scientific">Niastella yeongjuensis</name>
    <dbReference type="NCBI Taxonomy" id="354355"/>
    <lineage>
        <taxon>Bacteria</taxon>
        <taxon>Pseudomonadati</taxon>
        <taxon>Bacteroidota</taxon>
        <taxon>Chitinophagia</taxon>
        <taxon>Chitinophagales</taxon>
        <taxon>Chitinophagaceae</taxon>
        <taxon>Niastella</taxon>
    </lineage>
</organism>
<reference evidence="2" key="1">
    <citation type="submission" date="2016-04" db="EMBL/GenBank/DDBJ databases">
        <authorList>
            <person name="Chen L."/>
            <person name="Zhuang W."/>
            <person name="Wang G."/>
        </authorList>
    </citation>
    <scope>NUCLEOTIDE SEQUENCE [LARGE SCALE GENOMIC DNA]</scope>
    <source>
        <strain evidence="2">17621</strain>
    </source>
</reference>
<dbReference type="EMBL" id="LVXG01000067">
    <property type="protein sequence ID" value="OQP40974.1"/>
    <property type="molecule type" value="Genomic_DNA"/>
</dbReference>
<dbReference type="RefSeq" id="WP_081203958.1">
    <property type="nucleotide sequence ID" value="NZ_FOCZ01000007.1"/>
</dbReference>
<keyword evidence="2" id="KW-1185">Reference proteome</keyword>
<proteinExistence type="predicted"/>
<accession>A0A1V9E4M4</accession>
<dbReference type="AlphaFoldDB" id="A0A1V9E4M4"/>
<dbReference type="STRING" id="354355.SAMN05660816_03984"/>